<keyword evidence="1" id="KW-0472">Membrane</keyword>
<dbReference type="STRING" id="1903181.BTN85_2181"/>
<name>A0A1Q6DT25_METT1</name>
<dbReference type="AlphaFoldDB" id="A0A1Q6DT25"/>
<proteinExistence type="predicted"/>
<evidence type="ECO:0000313" key="3">
    <source>
        <dbReference type="EMBL" id="OKY77530.1"/>
    </source>
</evidence>
<organism evidence="3 4">
    <name type="scientific">Methanohalarchaeum thermophilum</name>
    <dbReference type="NCBI Taxonomy" id="1903181"/>
    <lineage>
        <taxon>Archaea</taxon>
        <taxon>Methanobacteriati</taxon>
        <taxon>Methanobacteriota</taxon>
        <taxon>Methanonatronarchaeia</taxon>
        <taxon>Methanonatronarchaeales</taxon>
        <taxon>Methanonatronarchaeaceae</taxon>
        <taxon>Candidatus Methanohalarchaeum</taxon>
    </lineage>
</organism>
<dbReference type="Proteomes" id="UP000185744">
    <property type="component" value="Unassembled WGS sequence"/>
</dbReference>
<evidence type="ECO:0000313" key="4">
    <source>
        <dbReference type="Proteomes" id="UP000185744"/>
    </source>
</evidence>
<feature type="transmembrane region" description="Helical" evidence="1">
    <location>
        <begin position="9"/>
        <end position="36"/>
    </location>
</feature>
<keyword evidence="1" id="KW-0812">Transmembrane</keyword>
<keyword evidence="1" id="KW-1133">Transmembrane helix</keyword>
<evidence type="ECO:0000259" key="2">
    <source>
        <dbReference type="Pfam" id="PF09851"/>
    </source>
</evidence>
<feature type="domain" description="SHOCT" evidence="2">
    <location>
        <begin position="95"/>
        <end position="122"/>
    </location>
</feature>
<gene>
    <name evidence="3" type="ORF">BTN85_2181</name>
</gene>
<protein>
    <submittedName>
        <fullName evidence="3">Membrane protein containing PLD-nuclease N-terminal domain</fullName>
    </submittedName>
</protein>
<accession>A0A1Q6DT25</accession>
<evidence type="ECO:0000256" key="1">
    <source>
        <dbReference type="SAM" id="Phobius"/>
    </source>
</evidence>
<comment type="caution">
    <text evidence="3">The sequence shown here is derived from an EMBL/GenBank/DDBJ whole genome shotgun (WGS) entry which is preliminary data.</text>
</comment>
<dbReference type="InParanoid" id="A0A1Q6DT25"/>
<dbReference type="Pfam" id="PF09851">
    <property type="entry name" value="SHOCT"/>
    <property type="match status" value="1"/>
</dbReference>
<reference evidence="3" key="1">
    <citation type="submission" date="2016-12" db="EMBL/GenBank/DDBJ databases">
        <title>Discovery of methanogenic haloarchaea.</title>
        <authorList>
            <person name="Sorokin D.Y."/>
            <person name="Makarova K.S."/>
            <person name="Abbas B."/>
            <person name="Ferrer M."/>
            <person name="Golyshin P.N."/>
        </authorList>
    </citation>
    <scope>NUCLEOTIDE SEQUENCE [LARGE SCALE GENOMIC DNA]</scope>
    <source>
        <strain evidence="3">HMET1</strain>
    </source>
</reference>
<dbReference type="EMBL" id="MSDW01000002">
    <property type="protein sequence ID" value="OKY77530.1"/>
    <property type="molecule type" value="Genomic_DNA"/>
</dbReference>
<dbReference type="InterPro" id="IPR018649">
    <property type="entry name" value="SHOCT"/>
</dbReference>
<sequence>MMSLFFDMFWFGTSFAAGLGLLINLISLILLIWVLYDTLVVQEGMDEIEKLIWIIASFILPIIIPLAYYFIVKVNETYLMDGGLGALKSGSSDVDELEKLHELKEKGVLTEKEFEEKKKEILNK</sequence>
<feature type="transmembrane region" description="Helical" evidence="1">
    <location>
        <begin position="51"/>
        <end position="71"/>
    </location>
</feature>
<keyword evidence="4" id="KW-1185">Reference proteome</keyword>